<feature type="domain" description="Tyrosine specific protein phosphatases" evidence="1">
    <location>
        <begin position="71"/>
        <end position="124"/>
    </location>
</feature>
<dbReference type="Proteomes" id="UP000307874">
    <property type="component" value="Unassembled WGS sequence"/>
</dbReference>
<dbReference type="Gene3D" id="3.90.190.10">
    <property type="entry name" value="Protein tyrosine phosphatase superfamily"/>
    <property type="match status" value="1"/>
</dbReference>
<proteinExistence type="predicted"/>
<keyword evidence="3" id="KW-1185">Reference proteome</keyword>
<dbReference type="OrthoDB" id="9794527at2"/>
<protein>
    <submittedName>
        <fullName evidence="2">Protein tyrosine phosphatase</fullName>
    </submittedName>
</protein>
<accession>A0A5C4JPL2</accession>
<dbReference type="SUPFAM" id="SSF52799">
    <property type="entry name" value="(Phosphotyrosine protein) phosphatases II"/>
    <property type="match status" value="1"/>
</dbReference>
<dbReference type="InterPro" id="IPR000387">
    <property type="entry name" value="Tyr_Pase_dom"/>
</dbReference>
<dbReference type="PROSITE" id="PS00383">
    <property type="entry name" value="TYR_PHOSPHATASE_1"/>
    <property type="match status" value="1"/>
</dbReference>
<evidence type="ECO:0000259" key="1">
    <source>
        <dbReference type="PROSITE" id="PS50056"/>
    </source>
</evidence>
<name>A0A5C4JPL2_9HYPH</name>
<dbReference type="EMBL" id="VCLB01000009">
    <property type="protein sequence ID" value="TNB46569.1"/>
    <property type="molecule type" value="Genomic_DNA"/>
</dbReference>
<dbReference type="InterPro" id="IPR016130">
    <property type="entry name" value="Tyr_Pase_AS"/>
</dbReference>
<sequence length="186" mass="19888">MSAAIVVSPLARIGEMAARHKCRSMLSLMANGHDFSRPGVIDPARHLTLRMNDIAFAGSGKLVAPEAFHVEEIIRFARAADGPMLVHCWMGVSRSPAAALIAALARTPVLDDRALAKALRAASPFATPNARLIALGDEALDRKGRLAEAVRAIGRGRDCQLNLPFVLEPQRLFDDGGDVAATLKFS</sequence>
<evidence type="ECO:0000313" key="2">
    <source>
        <dbReference type="EMBL" id="TNB46569.1"/>
    </source>
</evidence>
<dbReference type="AlphaFoldDB" id="A0A5C4JPL2"/>
<evidence type="ECO:0000313" key="3">
    <source>
        <dbReference type="Proteomes" id="UP000307874"/>
    </source>
</evidence>
<dbReference type="InterPro" id="IPR029021">
    <property type="entry name" value="Prot-tyrosine_phosphatase-like"/>
</dbReference>
<comment type="caution">
    <text evidence="2">The sequence shown here is derived from an EMBL/GenBank/DDBJ whole genome shotgun (WGS) entry which is preliminary data.</text>
</comment>
<dbReference type="PROSITE" id="PS50056">
    <property type="entry name" value="TYR_PHOSPHATASE_2"/>
    <property type="match status" value="1"/>
</dbReference>
<reference evidence="2 3" key="1">
    <citation type="submission" date="2019-06" db="EMBL/GenBank/DDBJ databases">
        <title>Martelella lutilitoris sp. nov., isolated from a tidal mudflat.</title>
        <authorList>
            <person name="Kim Y.-J."/>
        </authorList>
    </citation>
    <scope>NUCLEOTIDE SEQUENCE [LARGE SCALE GENOMIC DNA]</scope>
    <source>
        <strain evidence="2 3">GH2-6</strain>
    </source>
</reference>
<dbReference type="RefSeq" id="WP_138749558.1">
    <property type="nucleotide sequence ID" value="NZ_VCLB01000009.1"/>
</dbReference>
<gene>
    <name evidence="2" type="ORF">FF124_16350</name>
</gene>
<organism evidence="2 3">
    <name type="scientific">Martelella lutilitoris</name>
    <dbReference type="NCBI Taxonomy" id="2583532"/>
    <lineage>
        <taxon>Bacteria</taxon>
        <taxon>Pseudomonadati</taxon>
        <taxon>Pseudomonadota</taxon>
        <taxon>Alphaproteobacteria</taxon>
        <taxon>Hyphomicrobiales</taxon>
        <taxon>Aurantimonadaceae</taxon>
        <taxon>Martelella</taxon>
    </lineage>
</organism>